<dbReference type="OrthoDB" id="283616at2"/>
<evidence type="ECO:0000313" key="2">
    <source>
        <dbReference type="Proteomes" id="UP000249375"/>
    </source>
</evidence>
<dbReference type="Proteomes" id="UP000249375">
    <property type="component" value="Chromosome"/>
</dbReference>
<evidence type="ECO:0000313" key="1">
    <source>
        <dbReference type="EMBL" id="QFQ12481.1"/>
    </source>
</evidence>
<accession>A0A5P8E678</accession>
<name>A0A5P8E678_9BACT</name>
<dbReference type="AlphaFoldDB" id="A0A5P8E678"/>
<dbReference type="RefSeq" id="WP_111897346.1">
    <property type="nucleotide sequence ID" value="NZ_CP033459.1"/>
</dbReference>
<organism evidence="1 2">
    <name type="scientific">Pseudoprevotella muciniphila</name>
    <dbReference type="NCBI Taxonomy" id="2133944"/>
    <lineage>
        <taxon>Bacteria</taxon>
        <taxon>Pseudomonadati</taxon>
        <taxon>Bacteroidota</taxon>
        <taxon>Bacteroidia</taxon>
        <taxon>Bacteroidales</taxon>
        <taxon>Prevotellaceae</taxon>
        <taxon>Pseudoprevotella</taxon>
    </lineage>
</organism>
<gene>
    <name evidence="1" type="ORF">C7Y71_005340</name>
</gene>
<dbReference type="KEGG" id="alq:C7Y71_005340"/>
<protein>
    <submittedName>
        <fullName evidence="1">Uncharacterized protein</fullName>
    </submittedName>
</protein>
<keyword evidence="2" id="KW-1185">Reference proteome</keyword>
<reference evidence="1 2" key="1">
    <citation type="submission" date="2018-11" db="EMBL/GenBank/DDBJ databases">
        <authorList>
            <person name="Na S.W."/>
            <person name="Baik M."/>
        </authorList>
    </citation>
    <scope>NUCLEOTIDE SEQUENCE [LARGE SCALE GENOMIC DNA]</scope>
    <source>
        <strain evidence="1 2">E39</strain>
    </source>
</reference>
<sequence>MIKKNRIEMYPDYGEALFWDEEGCCIGGYDTIWLGEDNNGTEIDLSSIDGLEKWFYDWHHESLYQTNHWTNAQWKAWWEKGLDFAHKVKALLPTNVDLYYFSVGQIVWKVKPEDTDDGGLFNQDKLIEII</sequence>
<proteinExistence type="predicted"/>
<dbReference type="EMBL" id="CP033459">
    <property type="protein sequence ID" value="QFQ12481.1"/>
    <property type="molecule type" value="Genomic_DNA"/>
</dbReference>